<dbReference type="InterPro" id="IPR050874">
    <property type="entry name" value="Diverse_PLD-related"/>
</dbReference>
<dbReference type="PANTHER" id="PTHR10185:SF17">
    <property type="entry name" value="GM01519P-RELATED"/>
    <property type="match status" value="1"/>
</dbReference>
<dbReference type="SUPFAM" id="SSF56024">
    <property type="entry name" value="Phospholipase D/nuclease"/>
    <property type="match status" value="2"/>
</dbReference>
<dbReference type="Pfam" id="PF13918">
    <property type="entry name" value="PLDc_3"/>
    <property type="match status" value="1"/>
</dbReference>
<feature type="domain" description="PLD phosphodiesterase" evidence="2">
    <location>
        <begin position="210"/>
        <end position="237"/>
    </location>
</feature>
<dbReference type="PROSITE" id="PS50035">
    <property type="entry name" value="PLD"/>
    <property type="match status" value="2"/>
</dbReference>
<dbReference type="CDD" id="cd09106">
    <property type="entry name" value="PLDc_vPLD3_4_5_like_1"/>
    <property type="match status" value="1"/>
</dbReference>
<comment type="similarity">
    <text evidence="1">Belongs to the phospholipase D family.</text>
</comment>
<dbReference type="Gene3D" id="3.30.870.10">
    <property type="entry name" value="Endonuclease Chain A"/>
    <property type="match status" value="2"/>
</dbReference>
<dbReference type="EMBL" id="JAKKPZ010000003">
    <property type="protein sequence ID" value="KAI1723297.1"/>
    <property type="molecule type" value="Genomic_DNA"/>
</dbReference>
<evidence type="ECO:0000256" key="1">
    <source>
        <dbReference type="ARBA" id="ARBA00008664"/>
    </source>
</evidence>
<evidence type="ECO:0000259" key="2">
    <source>
        <dbReference type="PROSITE" id="PS50035"/>
    </source>
</evidence>
<name>A0AAD4NAE0_9BILA</name>
<organism evidence="3 4">
    <name type="scientific">Ditylenchus destructor</name>
    <dbReference type="NCBI Taxonomy" id="166010"/>
    <lineage>
        <taxon>Eukaryota</taxon>
        <taxon>Metazoa</taxon>
        <taxon>Ecdysozoa</taxon>
        <taxon>Nematoda</taxon>
        <taxon>Chromadorea</taxon>
        <taxon>Rhabditida</taxon>
        <taxon>Tylenchina</taxon>
        <taxon>Tylenchomorpha</taxon>
        <taxon>Sphaerularioidea</taxon>
        <taxon>Anguinidae</taxon>
        <taxon>Anguininae</taxon>
        <taxon>Ditylenchus</taxon>
    </lineage>
</organism>
<dbReference type="InterPro" id="IPR032803">
    <property type="entry name" value="PLDc_3"/>
</dbReference>
<dbReference type="PANTHER" id="PTHR10185">
    <property type="entry name" value="PHOSPHOLIPASE D - RELATED"/>
    <property type="match status" value="1"/>
</dbReference>
<dbReference type="AlphaFoldDB" id="A0AAD4NAE0"/>
<protein>
    <submittedName>
        <fullName evidence="3">PLD-like domain-containing protein</fullName>
    </submittedName>
</protein>
<dbReference type="GO" id="GO:0003824">
    <property type="term" value="F:catalytic activity"/>
    <property type="evidence" value="ECO:0007669"/>
    <property type="project" value="InterPro"/>
</dbReference>
<dbReference type="CDD" id="cd09107">
    <property type="entry name" value="PLDc_vPLD3_4_5_like_2"/>
    <property type="match status" value="1"/>
</dbReference>
<proteinExistence type="inferred from homology"/>
<accession>A0AAD4NAE0</accession>
<sequence length="510" mass="57926">MTITHSLRNGCSKLVSVRKFCEKRVLASELQVSHQKDSGASSSPSSLLTKLRNQNGTEKQAIHYANRKDFPHNHQTLAKGANDINFLSKNANNVEECHFDLIETIPTGMKFSNFPNANTSTFAAWKDLLKNAEKSVDIVAFYWTLRDETNYETSWQGAEIFNDLVSAAERNVKLRIVQHSPDSKFSQKDSAYLSMQGLAEVRNLDFRRFGSGVLHTKMWIVDSKHVYIGSANMDWRSLTEVKELGVVLRNCPVIANDLHKIFSVYWQMSDRDGFPPRNWPSDLQTNISNKRPLNIKCSMTDSDKNKQHDIASSDDIKGRMFISSSPPTLNPSGREDDINAIISVIQNASSFIRISVMEYLPATVFLRNKNYYWPVIDNAIRAAAYRGINVELLISHWRYSKKDVISHLKSLLQFNDGLPRKGKRIQIKIHNVPSDEKQAAIDHARVNHAKYMVTDKAAYIGTNNWTADYFLFTGGVGMVIEAVDSPVIIEKFNQVFVRDWESPYATPLEL</sequence>
<dbReference type="Proteomes" id="UP001201812">
    <property type="component" value="Unassembled WGS sequence"/>
</dbReference>
<comment type="caution">
    <text evidence="3">The sequence shown here is derived from an EMBL/GenBank/DDBJ whole genome shotgun (WGS) entry which is preliminary data.</text>
</comment>
<evidence type="ECO:0000313" key="4">
    <source>
        <dbReference type="Proteomes" id="UP001201812"/>
    </source>
</evidence>
<dbReference type="SMART" id="SM00155">
    <property type="entry name" value="PLDc"/>
    <property type="match status" value="2"/>
</dbReference>
<gene>
    <name evidence="3" type="ORF">DdX_03451</name>
</gene>
<reference evidence="3" key="1">
    <citation type="submission" date="2022-01" db="EMBL/GenBank/DDBJ databases">
        <title>Genome Sequence Resource for Two Populations of Ditylenchus destructor, the Migratory Endoparasitic Phytonematode.</title>
        <authorList>
            <person name="Zhang H."/>
            <person name="Lin R."/>
            <person name="Xie B."/>
        </authorList>
    </citation>
    <scope>NUCLEOTIDE SEQUENCE</scope>
    <source>
        <strain evidence="3">BazhouSP</strain>
    </source>
</reference>
<dbReference type="Pfam" id="PF00614">
    <property type="entry name" value="PLDc"/>
    <property type="match status" value="1"/>
</dbReference>
<dbReference type="InterPro" id="IPR001736">
    <property type="entry name" value="PLipase_D/transphosphatidylase"/>
</dbReference>
<evidence type="ECO:0000313" key="3">
    <source>
        <dbReference type="EMBL" id="KAI1723297.1"/>
    </source>
</evidence>
<keyword evidence="4" id="KW-1185">Reference proteome</keyword>
<feature type="domain" description="PLD phosphodiesterase" evidence="2">
    <location>
        <begin position="443"/>
        <end position="469"/>
    </location>
</feature>